<proteinExistence type="predicted"/>
<protein>
    <submittedName>
        <fullName evidence="2">Uncharacterized protein</fullName>
    </submittedName>
</protein>
<gene>
    <name evidence="2" type="ORF">BDK51DRAFT_50022</name>
</gene>
<reference evidence="3" key="1">
    <citation type="journal article" date="2018" name="Nat. Microbiol.">
        <title>Leveraging single-cell genomics to expand the fungal tree of life.</title>
        <authorList>
            <person name="Ahrendt S.R."/>
            <person name="Quandt C.A."/>
            <person name="Ciobanu D."/>
            <person name="Clum A."/>
            <person name="Salamov A."/>
            <person name="Andreopoulos B."/>
            <person name="Cheng J.F."/>
            <person name="Woyke T."/>
            <person name="Pelin A."/>
            <person name="Henrissat B."/>
            <person name="Reynolds N.K."/>
            <person name="Benny G.L."/>
            <person name="Smith M.E."/>
            <person name="James T.Y."/>
            <person name="Grigoriev I.V."/>
        </authorList>
    </citation>
    <scope>NUCLEOTIDE SEQUENCE [LARGE SCALE GENOMIC DNA]</scope>
</reference>
<sequence>MRDQIARFPPLLCRRCHRQNRVLPLQLLLGQVTNAVAAKRSGTGSSTAVRRSALARPPPPTRPPPKGRCDGAKYTLPIIRPILREHEASHNSPRSLPLAKPRPPTPPIPRTNAATAKRSGTGNSTAVRNTATAKPPPPTRPPPEITQTPHARPPFGLNTKCDFPLCGQVGHAGNISCTEKKALEVPTAIPPLARVGVLHPLVPQVLNSLHRTHIPRYGAQQVTLTITSSTSPGTVLISNIYFQPSAATNLPSYWVLMQQGLKFDFAGEGVLVFSPEWDFVTGPLPRRKETLSKSPCTPCSINGYIGHALRSTAGHPHHNLRRLSPQSLERGSA</sequence>
<feature type="compositionally biased region" description="Pro residues" evidence="1">
    <location>
        <begin position="134"/>
        <end position="144"/>
    </location>
</feature>
<feature type="compositionally biased region" description="Polar residues" evidence="1">
    <location>
        <begin position="118"/>
        <end position="129"/>
    </location>
</feature>
<evidence type="ECO:0000313" key="2">
    <source>
        <dbReference type="EMBL" id="RKO83365.1"/>
    </source>
</evidence>
<name>A0A4P9VWX7_9FUNG</name>
<feature type="compositionally biased region" description="Pro residues" evidence="1">
    <location>
        <begin position="100"/>
        <end position="109"/>
    </location>
</feature>
<dbReference type="Proteomes" id="UP000269721">
    <property type="component" value="Unassembled WGS sequence"/>
</dbReference>
<organism evidence="2 3">
    <name type="scientific">Blyttiomyces helicus</name>
    <dbReference type="NCBI Taxonomy" id="388810"/>
    <lineage>
        <taxon>Eukaryota</taxon>
        <taxon>Fungi</taxon>
        <taxon>Fungi incertae sedis</taxon>
        <taxon>Chytridiomycota</taxon>
        <taxon>Chytridiomycota incertae sedis</taxon>
        <taxon>Chytridiomycetes</taxon>
        <taxon>Chytridiomycetes incertae sedis</taxon>
        <taxon>Blyttiomyces</taxon>
    </lineage>
</organism>
<feature type="compositionally biased region" description="Pro residues" evidence="1">
    <location>
        <begin position="56"/>
        <end position="66"/>
    </location>
</feature>
<keyword evidence="3" id="KW-1185">Reference proteome</keyword>
<dbReference type="AlphaFoldDB" id="A0A4P9VWX7"/>
<feature type="region of interest" description="Disordered" evidence="1">
    <location>
        <begin position="38"/>
        <end position="73"/>
    </location>
</feature>
<accession>A0A4P9VWX7</accession>
<evidence type="ECO:0000313" key="3">
    <source>
        <dbReference type="Proteomes" id="UP000269721"/>
    </source>
</evidence>
<evidence type="ECO:0000256" key="1">
    <source>
        <dbReference type="SAM" id="MobiDB-lite"/>
    </source>
</evidence>
<feature type="region of interest" description="Disordered" evidence="1">
    <location>
        <begin position="86"/>
        <end position="154"/>
    </location>
</feature>
<dbReference type="EMBL" id="ML001319">
    <property type="protein sequence ID" value="RKO83365.1"/>
    <property type="molecule type" value="Genomic_DNA"/>
</dbReference>